<dbReference type="InterPro" id="IPR038479">
    <property type="entry name" value="Transthyretin-like_sf"/>
</dbReference>
<name>A0AA39HLR4_9BILA</name>
<evidence type="ECO:0008006" key="8">
    <source>
        <dbReference type="Google" id="ProtNLM"/>
    </source>
</evidence>
<evidence type="ECO:0000256" key="3">
    <source>
        <dbReference type="ARBA" id="ARBA00022525"/>
    </source>
</evidence>
<protein>
    <recommendedName>
        <fullName evidence="8">Transthyretin-like family protein</fullName>
    </recommendedName>
</protein>
<accession>A0AA39HLR4</accession>
<dbReference type="InterPro" id="IPR001534">
    <property type="entry name" value="Transthyretin-like"/>
</dbReference>
<dbReference type="AlphaFoldDB" id="A0AA39HLR4"/>
<comment type="subcellular location">
    <subcellularLocation>
        <location evidence="1">Secreted</location>
    </subcellularLocation>
</comment>
<dbReference type="PANTHER" id="PTHR21700:SF48">
    <property type="entry name" value="TRANSTHYRETIN-LIKE FAMILY PROTEIN"/>
    <property type="match status" value="1"/>
</dbReference>
<dbReference type="GO" id="GO:0009986">
    <property type="term" value="C:cell surface"/>
    <property type="evidence" value="ECO:0007669"/>
    <property type="project" value="InterPro"/>
</dbReference>
<evidence type="ECO:0000256" key="2">
    <source>
        <dbReference type="ARBA" id="ARBA00010112"/>
    </source>
</evidence>
<keyword evidence="4 5" id="KW-0732">Signal</keyword>
<sequence length="160" mass="17938">MKLLVLFAVLCLSAFVSTQITDVPIRSVGVQGVLLCGKQPAEGVKIRLFRTKTDDLKEMLAYKTTGSDGSFTLEGNTVGRPVNETDLIPTVRFYHNCDEDPKKAKGYRTFILNIPKDFITLGRIPRNVYKVGTLNLQVIFPKEAREKNFKESATKTLLKK</sequence>
<keyword evidence="3" id="KW-0964">Secreted</keyword>
<comment type="caution">
    <text evidence="6">The sequence shown here is derived from an EMBL/GenBank/DDBJ whole genome shotgun (WGS) entry which is preliminary data.</text>
</comment>
<dbReference type="Gene3D" id="2.60.40.3330">
    <property type="match status" value="1"/>
</dbReference>
<organism evidence="6 7">
    <name type="scientific">Steinernema hermaphroditum</name>
    <dbReference type="NCBI Taxonomy" id="289476"/>
    <lineage>
        <taxon>Eukaryota</taxon>
        <taxon>Metazoa</taxon>
        <taxon>Ecdysozoa</taxon>
        <taxon>Nematoda</taxon>
        <taxon>Chromadorea</taxon>
        <taxon>Rhabditida</taxon>
        <taxon>Tylenchina</taxon>
        <taxon>Panagrolaimomorpha</taxon>
        <taxon>Strongyloidoidea</taxon>
        <taxon>Steinernematidae</taxon>
        <taxon>Steinernema</taxon>
    </lineage>
</organism>
<evidence type="ECO:0000256" key="5">
    <source>
        <dbReference type="SAM" id="SignalP"/>
    </source>
</evidence>
<keyword evidence="7" id="KW-1185">Reference proteome</keyword>
<evidence type="ECO:0000256" key="1">
    <source>
        <dbReference type="ARBA" id="ARBA00004613"/>
    </source>
</evidence>
<gene>
    <name evidence="6" type="ORF">QR680_018951</name>
</gene>
<evidence type="ECO:0000256" key="4">
    <source>
        <dbReference type="ARBA" id="ARBA00022729"/>
    </source>
</evidence>
<feature type="chain" id="PRO_5041395631" description="Transthyretin-like family protein" evidence="5">
    <location>
        <begin position="19"/>
        <end position="160"/>
    </location>
</feature>
<reference evidence="6" key="1">
    <citation type="submission" date="2023-06" db="EMBL/GenBank/DDBJ databases">
        <title>Genomic analysis of the entomopathogenic nematode Steinernema hermaphroditum.</title>
        <authorList>
            <person name="Schwarz E.M."/>
            <person name="Heppert J.K."/>
            <person name="Baniya A."/>
            <person name="Schwartz H.T."/>
            <person name="Tan C.-H."/>
            <person name="Antoshechkin I."/>
            <person name="Sternberg P.W."/>
            <person name="Goodrich-Blair H."/>
            <person name="Dillman A.R."/>
        </authorList>
    </citation>
    <scope>NUCLEOTIDE SEQUENCE</scope>
    <source>
        <strain evidence="6">PS9179</strain>
        <tissue evidence="6">Whole animal</tissue>
    </source>
</reference>
<evidence type="ECO:0000313" key="6">
    <source>
        <dbReference type="EMBL" id="KAK0407019.1"/>
    </source>
</evidence>
<dbReference type="PANTHER" id="PTHR21700">
    <property type="entry name" value="TRANSTHYRETIN-LIKE FAMILY PROTEIN-RELATED"/>
    <property type="match status" value="1"/>
</dbReference>
<dbReference type="GO" id="GO:0005576">
    <property type="term" value="C:extracellular region"/>
    <property type="evidence" value="ECO:0007669"/>
    <property type="project" value="UniProtKB-SubCell"/>
</dbReference>
<evidence type="ECO:0000313" key="7">
    <source>
        <dbReference type="Proteomes" id="UP001175271"/>
    </source>
</evidence>
<feature type="signal peptide" evidence="5">
    <location>
        <begin position="1"/>
        <end position="18"/>
    </location>
</feature>
<dbReference type="Pfam" id="PF01060">
    <property type="entry name" value="TTR-52"/>
    <property type="match status" value="1"/>
</dbReference>
<comment type="similarity">
    <text evidence="2">Belongs to the nematode transthyretin-like family.</text>
</comment>
<dbReference type="Proteomes" id="UP001175271">
    <property type="component" value="Unassembled WGS sequence"/>
</dbReference>
<proteinExistence type="inferred from homology"/>
<dbReference type="EMBL" id="JAUCMV010000004">
    <property type="protein sequence ID" value="KAK0407019.1"/>
    <property type="molecule type" value="Genomic_DNA"/>
</dbReference>